<evidence type="ECO:0000256" key="3">
    <source>
        <dbReference type="ARBA" id="ARBA00022490"/>
    </source>
</evidence>
<sequence length="394" mass="45016">MRVNLWFIVLYLFSRLENMGSRFEANTKFALNFFKELSANDPSDNVVCSPFTISSSLLMVLLGARNNTEAQILKVLSVSKDEEVHQRSGKFISDINKLRANYSLSLVNQFFGETSYDFLSFIESTEKFYNAGLEKLNFKQASEDSRRHINAWVEEKTSGKIQDLLGPGIIDSHTKLVSVNAIYFKGNWADKFNKDLTSEKPFWINKNESKTVQMMFKKAKYNMAHISAYQTSVLEIPFGDNELSMIILLPDEIADNSTGLEKREITYEKLMDWINPEKMFPREIELSFPKFKLEEKYDLKPVLRSMGMTDAFDEGKADFSRMSTNKDLALSEVIHKAFLEVNEEGTEAAAATGVIRVFKSAQPPLKFTADHPFLYFITERSTNSIVVIGRYSSP</sequence>
<evidence type="ECO:0000259" key="10">
    <source>
        <dbReference type="SMART" id="SM00093"/>
    </source>
</evidence>
<evidence type="ECO:0000256" key="8">
    <source>
        <dbReference type="ARBA" id="ARBA00039202"/>
    </source>
</evidence>
<evidence type="ECO:0000256" key="5">
    <source>
        <dbReference type="ARBA" id="ARBA00022900"/>
    </source>
</evidence>
<dbReference type="Proteomes" id="UP000472273">
    <property type="component" value="Unplaced"/>
</dbReference>
<evidence type="ECO:0000256" key="2">
    <source>
        <dbReference type="ARBA" id="ARBA00006426"/>
    </source>
</evidence>
<dbReference type="PANTHER" id="PTHR11461">
    <property type="entry name" value="SERINE PROTEASE INHIBITOR, SERPIN"/>
    <property type="match status" value="1"/>
</dbReference>
<dbReference type="InterPro" id="IPR036186">
    <property type="entry name" value="Serpin_sf"/>
</dbReference>
<feature type="domain" description="Serpin" evidence="10">
    <location>
        <begin position="31"/>
        <end position="394"/>
    </location>
</feature>
<evidence type="ECO:0000313" key="12">
    <source>
        <dbReference type="Proteomes" id="UP000472273"/>
    </source>
</evidence>
<comment type="subcellular location">
    <subcellularLocation>
        <location evidence="1">Cytoplasm</location>
    </subcellularLocation>
</comment>
<organism evidence="11 12">
    <name type="scientific">Pseudonaja textilis</name>
    <name type="common">Eastern brown snake</name>
    <dbReference type="NCBI Taxonomy" id="8673"/>
    <lineage>
        <taxon>Eukaryota</taxon>
        <taxon>Metazoa</taxon>
        <taxon>Chordata</taxon>
        <taxon>Craniata</taxon>
        <taxon>Vertebrata</taxon>
        <taxon>Euteleostomi</taxon>
        <taxon>Lepidosauria</taxon>
        <taxon>Squamata</taxon>
        <taxon>Bifurcata</taxon>
        <taxon>Unidentata</taxon>
        <taxon>Episquamata</taxon>
        <taxon>Toxicofera</taxon>
        <taxon>Serpentes</taxon>
        <taxon>Colubroidea</taxon>
        <taxon>Elapidae</taxon>
        <taxon>Hydrophiinae</taxon>
        <taxon>Pseudonaja</taxon>
    </lineage>
</organism>
<dbReference type="InterPro" id="IPR000215">
    <property type="entry name" value="Serpin_fam"/>
</dbReference>
<accession>A0A670Z4G1</accession>
<evidence type="ECO:0000313" key="11">
    <source>
        <dbReference type="Ensembl" id="ENSPTXP00000018805.1"/>
    </source>
</evidence>
<dbReference type="Gene3D" id="2.30.39.10">
    <property type="entry name" value="Alpha-1-antitrypsin, domain 1"/>
    <property type="match status" value="1"/>
</dbReference>
<dbReference type="Ensembl" id="ENSPTXT00000019370.1">
    <property type="protein sequence ID" value="ENSPTXP00000018805.1"/>
    <property type="gene ID" value="ENSPTXG00000012867.1"/>
</dbReference>
<dbReference type="AlphaFoldDB" id="A0A670Z4G1"/>
<dbReference type="InterPro" id="IPR042185">
    <property type="entry name" value="Serpin_sf_2"/>
</dbReference>
<evidence type="ECO:0000256" key="7">
    <source>
        <dbReference type="ARBA" id="ARBA00038828"/>
    </source>
</evidence>
<evidence type="ECO:0000256" key="4">
    <source>
        <dbReference type="ARBA" id="ARBA00022690"/>
    </source>
</evidence>
<dbReference type="OMA" id="DSCCKFY"/>
<evidence type="ECO:0000256" key="9">
    <source>
        <dbReference type="SAM" id="SignalP"/>
    </source>
</evidence>
<feature type="signal peptide" evidence="9">
    <location>
        <begin position="1"/>
        <end position="21"/>
    </location>
</feature>
<dbReference type="PANTHER" id="PTHR11461:SF204">
    <property type="entry name" value="SERPIN B6"/>
    <property type="match status" value="1"/>
</dbReference>
<reference evidence="11" key="2">
    <citation type="submission" date="2025-09" db="UniProtKB">
        <authorList>
            <consortium name="Ensembl"/>
        </authorList>
    </citation>
    <scope>IDENTIFICATION</scope>
</reference>
<keyword evidence="12" id="KW-1185">Reference proteome</keyword>
<name>A0A670Z4G1_PSETE</name>
<dbReference type="FunFam" id="2.30.39.10:FF:000001">
    <property type="entry name" value="Serpin family B member 2"/>
    <property type="match status" value="1"/>
</dbReference>
<dbReference type="Pfam" id="PF00079">
    <property type="entry name" value="Serpin"/>
    <property type="match status" value="1"/>
</dbReference>
<gene>
    <name evidence="11" type="primary">LOC113452464</name>
</gene>
<dbReference type="InterPro" id="IPR023795">
    <property type="entry name" value="Serpin_CS"/>
</dbReference>
<dbReference type="GO" id="GO:0004867">
    <property type="term" value="F:serine-type endopeptidase inhibitor activity"/>
    <property type="evidence" value="ECO:0007669"/>
    <property type="project" value="UniProtKB-KW"/>
</dbReference>
<comment type="subunit">
    <text evidence="7">Forms a complex with the monomeric form of beta-tryptase.</text>
</comment>
<dbReference type="Gene3D" id="3.30.497.10">
    <property type="entry name" value="Antithrombin, subunit I, domain 2"/>
    <property type="match status" value="1"/>
</dbReference>
<keyword evidence="4" id="KW-0646">Protease inhibitor</keyword>
<dbReference type="CDD" id="cd19956">
    <property type="entry name" value="serpinB"/>
    <property type="match status" value="1"/>
</dbReference>
<reference evidence="11" key="1">
    <citation type="submission" date="2025-08" db="UniProtKB">
        <authorList>
            <consortium name="Ensembl"/>
        </authorList>
    </citation>
    <scope>IDENTIFICATION</scope>
</reference>
<dbReference type="GO" id="GO:0005737">
    <property type="term" value="C:cytoplasm"/>
    <property type="evidence" value="ECO:0007669"/>
    <property type="project" value="UniProtKB-SubCell"/>
</dbReference>
<keyword evidence="3" id="KW-0963">Cytoplasm</keyword>
<proteinExistence type="inferred from homology"/>
<dbReference type="InterPro" id="IPR042178">
    <property type="entry name" value="Serpin_sf_1"/>
</dbReference>
<evidence type="ECO:0000256" key="6">
    <source>
        <dbReference type="ARBA" id="ARBA00022990"/>
    </source>
</evidence>
<dbReference type="PROSITE" id="PS00284">
    <property type="entry name" value="SERPIN"/>
    <property type="match status" value="1"/>
</dbReference>
<dbReference type="SMART" id="SM00093">
    <property type="entry name" value="SERPIN"/>
    <property type="match status" value="1"/>
</dbReference>
<feature type="chain" id="PRO_5025446478" description="Serpin B6" evidence="9">
    <location>
        <begin position="22"/>
        <end position="394"/>
    </location>
</feature>
<dbReference type="GeneTree" id="ENSGT00940000154835"/>
<protein>
    <recommendedName>
        <fullName evidence="8">Serpin B6</fullName>
    </recommendedName>
</protein>
<dbReference type="SUPFAM" id="SSF56574">
    <property type="entry name" value="Serpins"/>
    <property type="match status" value="1"/>
</dbReference>
<keyword evidence="5" id="KW-0722">Serine protease inhibitor</keyword>
<dbReference type="GO" id="GO:0005615">
    <property type="term" value="C:extracellular space"/>
    <property type="evidence" value="ECO:0007669"/>
    <property type="project" value="InterPro"/>
</dbReference>
<keyword evidence="6" id="KW-0007">Acetylation</keyword>
<dbReference type="InterPro" id="IPR023796">
    <property type="entry name" value="Serpin_dom"/>
</dbReference>
<evidence type="ECO:0000256" key="1">
    <source>
        <dbReference type="ARBA" id="ARBA00004496"/>
    </source>
</evidence>
<comment type="similarity">
    <text evidence="2">Belongs to the serpin family. Ov-serpin subfamily.</text>
</comment>
<keyword evidence="9" id="KW-0732">Signal</keyword>